<proteinExistence type="predicted"/>
<dbReference type="Pfam" id="PF01575">
    <property type="entry name" value="MaoC_dehydratas"/>
    <property type="match status" value="1"/>
</dbReference>
<dbReference type="SUPFAM" id="SSF54637">
    <property type="entry name" value="Thioesterase/thiol ester dehydrase-isomerase"/>
    <property type="match status" value="1"/>
</dbReference>
<keyword evidence="3" id="KW-1185">Reference proteome</keyword>
<dbReference type="InterPro" id="IPR029069">
    <property type="entry name" value="HotDog_dom_sf"/>
</dbReference>
<name>A0ABS0P0A8_9BRAD</name>
<dbReference type="InterPro" id="IPR002539">
    <property type="entry name" value="MaoC-like_dom"/>
</dbReference>
<accession>A0ABS0P0A8</accession>
<comment type="caution">
    <text evidence="2">The sequence shown here is derived from an EMBL/GenBank/DDBJ whole genome shotgun (WGS) entry which is preliminary data.</text>
</comment>
<evidence type="ECO:0000259" key="1">
    <source>
        <dbReference type="Pfam" id="PF01575"/>
    </source>
</evidence>
<gene>
    <name evidence="2" type="ORF">H1B27_09645</name>
</gene>
<sequence length="148" mass="16396">MAQVEWFDDLTVGMRFKSPEVVVTEADIKRFAAEFDPQPMHLDHEAAKTTLFKGLAASGWHTAAIAMNLAIQTRPFGPHPLIGAGVDGLRWTMPVRPDDRLHLVGEVMSLTPSKSKPQGIALVKWTMFNQNGEEVYTFTPIAIVPRQG</sequence>
<dbReference type="PANTHER" id="PTHR43664">
    <property type="entry name" value="MONOAMINE OXIDASE-RELATED"/>
    <property type="match status" value="1"/>
</dbReference>
<reference evidence="2 3" key="1">
    <citation type="submission" date="2020-07" db="EMBL/GenBank/DDBJ databases">
        <title>Bradyrhizobium diversity isolated from nodules of indigenous legumes of Western Australia.</title>
        <authorList>
            <person name="Klepa M.S."/>
        </authorList>
    </citation>
    <scope>NUCLEOTIDE SEQUENCE [LARGE SCALE GENOMIC DNA]</scope>
    <source>
        <strain evidence="2 3">CNPSo 4019</strain>
    </source>
</reference>
<dbReference type="EMBL" id="JACEGD010000008">
    <property type="protein sequence ID" value="MBH5386550.1"/>
    <property type="molecule type" value="Genomic_DNA"/>
</dbReference>
<dbReference type="PANTHER" id="PTHR43664:SF1">
    <property type="entry name" value="BETA-METHYLMALYL-COA DEHYDRATASE"/>
    <property type="match status" value="1"/>
</dbReference>
<evidence type="ECO:0000313" key="2">
    <source>
        <dbReference type="EMBL" id="MBH5386550.1"/>
    </source>
</evidence>
<dbReference type="Gene3D" id="3.10.129.10">
    <property type="entry name" value="Hotdog Thioesterase"/>
    <property type="match status" value="1"/>
</dbReference>
<evidence type="ECO:0000313" key="3">
    <source>
        <dbReference type="Proteomes" id="UP001194539"/>
    </source>
</evidence>
<organism evidence="2 3">
    <name type="scientific">Bradyrhizobium diversitatis</name>
    <dbReference type="NCBI Taxonomy" id="2755406"/>
    <lineage>
        <taxon>Bacteria</taxon>
        <taxon>Pseudomonadati</taxon>
        <taxon>Pseudomonadota</taxon>
        <taxon>Alphaproteobacteria</taxon>
        <taxon>Hyphomicrobiales</taxon>
        <taxon>Nitrobacteraceae</taxon>
        <taxon>Bradyrhizobium</taxon>
    </lineage>
</organism>
<protein>
    <submittedName>
        <fullName evidence="2">MaoC family dehydratase</fullName>
    </submittedName>
</protein>
<dbReference type="InterPro" id="IPR052342">
    <property type="entry name" value="MCH/BMMD"/>
</dbReference>
<dbReference type="Proteomes" id="UP001194539">
    <property type="component" value="Unassembled WGS sequence"/>
</dbReference>
<dbReference type="RefSeq" id="WP_061877650.1">
    <property type="nucleotide sequence ID" value="NZ_JACEGD010000008.1"/>
</dbReference>
<dbReference type="CDD" id="cd03454">
    <property type="entry name" value="YdeM"/>
    <property type="match status" value="1"/>
</dbReference>
<feature type="domain" description="MaoC-like" evidence="1">
    <location>
        <begin position="12"/>
        <end position="115"/>
    </location>
</feature>